<comment type="caution">
    <text evidence="3">The sequence shown here is derived from an EMBL/GenBank/DDBJ whole genome shotgun (WGS) entry which is preliminary data.</text>
</comment>
<dbReference type="EMBL" id="BMNY01000002">
    <property type="protein sequence ID" value="GGM76410.1"/>
    <property type="molecule type" value="Genomic_DNA"/>
</dbReference>
<dbReference type="Gene3D" id="3.40.50.850">
    <property type="entry name" value="Isochorismatase-like"/>
    <property type="match status" value="1"/>
</dbReference>
<evidence type="ECO:0000259" key="2">
    <source>
        <dbReference type="Pfam" id="PF00857"/>
    </source>
</evidence>
<dbReference type="RefSeq" id="WP_188681436.1">
    <property type="nucleotide sequence ID" value="NZ_BMNY01000002.1"/>
</dbReference>
<feature type="domain" description="Isochorismatase-like" evidence="2">
    <location>
        <begin position="10"/>
        <end position="181"/>
    </location>
</feature>
<dbReference type="InterPro" id="IPR016291">
    <property type="entry name" value="Isochorismatase"/>
</dbReference>
<reference evidence="3" key="2">
    <citation type="submission" date="2022-09" db="EMBL/GenBank/DDBJ databases">
        <authorList>
            <person name="Sun Q."/>
            <person name="Ohkuma M."/>
        </authorList>
    </citation>
    <scope>NUCLEOTIDE SEQUENCE</scope>
    <source>
        <strain evidence="3">JCM 13583</strain>
    </source>
</reference>
<name>A0AA37BRY6_9ARCH</name>
<dbReference type="PRINTS" id="PR01398">
    <property type="entry name" value="ISCHRISMTASE"/>
</dbReference>
<protein>
    <submittedName>
        <fullName evidence="3">Hydrolase</fullName>
    </submittedName>
</protein>
<dbReference type="PANTHER" id="PTHR43540">
    <property type="entry name" value="PEROXYUREIDOACRYLATE/UREIDOACRYLATE AMIDOHYDROLASE-RELATED"/>
    <property type="match status" value="1"/>
</dbReference>
<dbReference type="InterPro" id="IPR036380">
    <property type="entry name" value="Isochorismatase-like_sf"/>
</dbReference>
<dbReference type="GO" id="GO:0008908">
    <property type="term" value="F:isochorismatase activity"/>
    <property type="evidence" value="ECO:0007669"/>
    <property type="project" value="InterPro"/>
</dbReference>
<dbReference type="SUPFAM" id="SSF52499">
    <property type="entry name" value="Isochorismatase-like hydrolases"/>
    <property type="match status" value="1"/>
</dbReference>
<dbReference type="CDD" id="cd00431">
    <property type="entry name" value="cysteine_hydrolases"/>
    <property type="match status" value="1"/>
</dbReference>
<keyword evidence="1 3" id="KW-0378">Hydrolase</keyword>
<organism evidence="3 4">
    <name type="scientific">Thermogymnomonas acidicola</name>
    <dbReference type="NCBI Taxonomy" id="399579"/>
    <lineage>
        <taxon>Archaea</taxon>
        <taxon>Methanobacteriati</taxon>
        <taxon>Thermoplasmatota</taxon>
        <taxon>Thermoplasmata</taxon>
        <taxon>Thermoplasmatales</taxon>
        <taxon>Thermogymnomonas</taxon>
    </lineage>
</organism>
<reference evidence="3" key="1">
    <citation type="journal article" date="2014" name="Int. J. Syst. Evol. Microbiol.">
        <title>Complete genome sequence of Corynebacterium casei LMG S-19264T (=DSM 44701T), isolated from a smear-ripened cheese.</title>
        <authorList>
            <consortium name="US DOE Joint Genome Institute (JGI-PGF)"/>
            <person name="Walter F."/>
            <person name="Albersmeier A."/>
            <person name="Kalinowski J."/>
            <person name="Ruckert C."/>
        </authorList>
    </citation>
    <scope>NUCLEOTIDE SEQUENCE</scope>
    <source>
        <strain evidence="3">JCM 13583</strain>
    </source>
</reference>
<proteinExistence type="predicted"/>
<dbReference type="InterPro" id="IPR000868">
    <property type="entry name" value="Isochorismatase-like_dom"/>
</dbReference>
<dbReference type="Proteomes" id="UP000632195">
    <property type="component" value="Unassembled WGS sequence"/>
</dbReference>
<evidence type="ECO:0000256" key="1">
    <source>
        <dbReference type="ARBA" id="ARBA00022801"/>
    </source>
</evidence>
<dbReference type="InterPro" id="IPR050272">
    <property type="entry name" value="Isochorismatase-like_hydrls"/>
</dbReference>
<evidence type="ECO:0000313" key="3">
    <source>
        <dbReference type="EMBL" id="GGM76410.1"/>
    </source>
</evidence>
<keyword evidence="4" id="KW-1185">Reference proteome</keyword>
<dbReference type="NCBIfam" id="NF008517">
    <property type="entry name" value="PRK11440.1"/>
    <property type="match status" value="1"/>
</dbReference>
<accession>A0AA37BRY6</accession>
<sequence>MALEVDRKRTALVLIDLQKGIAAMQTKPYSAKDVIRNAASLADAFRRAGMPVFLVHVVAPPEVALRPKTDAQLGGTGQVPRDWAEFVPELNRSEKDIEIVKRQWGAFYGTELELQMRRRGIDTFVLGGIATSYGVESTARFGYEYGFQIIFAEDAMSDVSEESHRVAVEYIFRRMGLVRKTSEILEALR</sequence>
<dbReference type="Pfam" id="PF00857">
    <property type="entry name" value="Isochorismatase"/>
    <property type="match status" value="1"/>
</dbReference>
<dbReference type="PANTHER" id="PTHR43540:SF7">
    <property type="entry name" value="ISOCHORISMATASE FAMILY PROTEIN YECD"/>
    <property type="match status" value="1"/>
</dbReference>
<dbReference type="AlphaFoldDB" id="A0AA37BRY6"/>
<gene>
    <name evidence="3" type="ORF">GCM10007108_12920</name>
</gene>
<evidence type="ECO:0000313" key="4">
    <source>
        <dbReference type="Proteomes" id="UP000632195"/>
    </source>
</evidence>